<sequence length="120" mass="12418">MRPEVSSPSTYTFPLPLRAPHSLQALELLSSQRPLCSRTLDILPPHPVYCVSSPVAEAGLGREGADVQAAAQTAALLTAQGRDQLRRTAGVSGAQVAPAAGSLGKSCSQRGSRQDSSAPL</sequence>
<feature type="region of interest" description="Disordered" evidence="1">
    <location>
        <begin position="89"/>
        <end position="120"/>
    </location>
</feature>
<gene>
    <name evidence="2" type="ORF">F7725_021001</name>
</gene>
<reference evidence="2 3" key="1">
    <citation type="submission" date="2020-03" db="EMBL/GenBank/DDBJ databases">
        <title>Dissostichus mawsoni Genome sequencing and assembly.</title>
        <authorList>
            <person name="Park H."/>
        </authorList>
    </citation>
    <scope>NUCLEOTIDE SEQUENCE [LARGE SCALE GENOMIC DNA]</scope>
    <source>
        <strain evidence="2">DM0001</strain>
        <tissue evidence="2">Muscle</tissue>
    </source>
</reference>
<proteinExistence type="predicted"/>
<evidence type="ECO:0000256" key="1">
    <source>
        <dbReference type="SAM" id="MobiDB-lite"/>
    </source>
</evidence>
<accession>A0A7J5YFP6</accession>
<feature type="compositionally biased region" description="Polar residues" evidence="1">
    <location>
        <begin position="105"/>
        <end position="120"/>
    </location>
</feature>
<name>A0A7J5YFP6_DISMA</name>
<organism evidence="2 3">
    <name type="scientific">Dissostichus mawsoni</name>
    <name type="common">Antarctic cod</name>
    <dbReference type="NCBI Taxonomy" id="36200"/>
    <lineage>
        <taxon>Eukaryota</taxon>
        <taxon>Metazoa</taxon>
        <taxon>Chordata</taxon>
        <taxon>Craniata</taxon>
        <taxon>Vertebrata</taxon>
        <taxon>Euteleostomi</taxon>
        <taxon>Actinopterygii</taxon>
        <taxon>Neopterygii</taxon>
        <taxon>Teleostei</taxon>
        <taxon>Neoteleostei</taxon>
        <taxon>Acanthomorphata</taxon>
        <taxon>Eupercaria</taxon>
        <taxon>Perciformes</taxon>
        <taxon>Notothenioidei</taxon>
        <taxon>Nototheniidae</taxon>
        <taxon>Dissostichus</taxon>
    </lineage>
</organism>
<keyword evidence="3" id="KW-1185">Reference proteome</keyword>
<protein>
    <submittedName>
        <fullName evidence="2">Uncharacterized protein</fullName>
    </submittedName>
</protein>
<evidence type="ECO:0000313" key="2">
    <source>
        <dbReference type="EMBL" id="KAF3847973.1"/>
    </source>
</evidence>
<comment type="caution">
    <text evidence="2">The sequence shown here is derived from an EMBL/GenBank/DDBJ whole genome shotgun (WGS) entry which is preliminary data.</text>
</comment>
<dbReference type="EMBL" id="JAAKFY010000013">
    <property type="protein sequence ID" value="KAF3847973.1"/>
    <property type="molecule type" value="Genomic_DNA"/>
</dbReference>
<evidence type="ECO:0000313" key="3">
    <source>
        <dbReference type="Proteomes" id="UP000518266"/>
    </source>
</evidence>
<dbReference type="Proteomes" id="UP000518266">
    <property type="component" value="Unassembled WGS sequence"/>
</dbReference>
<dbReference type="AlphaFoldDB" id="A0A7J5YFP6"/>